<evidence type="ECO:0000256" key="4">
    <source>
        <dbReference type="HAMAP-Rule" id="MF_00528"/>
    </source>
</evidence>
<evidence type="ECO:0000256" key="1">
    <source>
        <dbReference type="ARBA" id="ARBA00001968"/>
    </source>
</evidence>
<comment type="cofactor">
    <cofactor evidence="1 4">
        <name>a divalent metal cation</name>
        <dbReference type="ChEBI" id="CHEBI:60240"/>
    </cofactor>
</comment>
<dbReference type="GO" id="GO:0036221">
    <property type="term" value="F:UTP diphosphatase activity"/>
    <property type="evidence" value="ECO:0007669"/>
    <property type="project" value="RHEA"/>
</dbReference>
<keyword evidence="3 4" id="KW-0546">Nucleotide metabolism</keyword>
<accession>A0A1C3ZBH4</accession>
<evidence type="ECO:0000256" key="3">
    <source>
        <dbReference type="ARBA" id="ARBA00023080"/>
    </source>
</evidence>
<dbReference type="NCBIfam" id="TIGR00172">
    <property type="entry name" value="maf"/>
    <property type="match status" value="1"/>
</dbReference>
<dbReference type="AlphaFoldDB" id="A0A1C3ZBH4"/>
<feature type="site" description="Important for substrate specificity" evidence="4">
    <location>
        <position position="15"/>
    </location>
</feature>
<name>A0A1C3ZBH4_9BACT</name>
<comment type="caution">
    <text evidence="4">Lacks conserved residue(s) required for the propagation of feature annotation.</text>
</comment>
<feature type="active site" description="Proton acceptor" evidence="4">
    <location>
        <position position="73"/>
    </location>
</feature>
<dbReference type="InterPro" id="IPR003697">
    <property type="entry name" value="Maf-like"/>
</dbReference>
<dbReference type="STRING" id="1335309.GA0116948_101320"/>
<feature type="site" description="Important for substrate specificity" evidence="4">
    <location>
        <position position="156"/>
    </location>
</feature>
<keyword evidence="2 4" id="KW-0378">Hydrolase</keyword>
<reference evidence="5 6" key="1">
    <citation type="submission" date="2016-08" db="EMBL/GenBank/DDBJ databases">
        <authorList>
            <person name="Seilhamer J.J."/>
        </authorList>
    </citation>
    <scope>NUCLEOTIDE SEQUENCE [LARGE SCALE GENOMIC DNA]</scope>
    <source>
        <strain evidence="5 6">A37T2</strain>
    </source>
</reference>
<comment type="similarity">
    <text evidence="4">Belongs to the Maf family. YhdE subfamily.</text>
</comment>
<evidence type="ECO:0000313" key="5">
    <source>
        <dbReference type="EMBL" id="SCB79650.1"/>
    </source>
</evidence>
<dbReference type="GO" id="GO:0036218">
    <property type="term" value="F:dTTP diphosphatase activity"/>
    <property type="evidence" value="ECO:0007669"/>
    <property type="project" value="RHEA"/>
</dbReference>
<sequence>MYNGARIILASQSPRRKQLLEQAHIPFEVRVVATAETFPDGMPLPAVPVHIALQKADAVRDICTPEDIILAADSVVIIDDLVIGKPKDRADAMQILSRLSGRAHEVITGVVIRQGSRQHTFSNTTTVHFKPLDADHLAFYVDHYKPYDKAGAYAIQEWIGAVGIDRIAGCFYNVMGLPVSEVVRVLEQW</sequence>
<dbReference type="InterPro" id="IPR029001">
    <property type="entry name" value="ITPase-like_fam"/>
</dbReference>
<dbReference type="OrthoDB" id="9807767at2"/>
<gene>
    <name evidence="5" type="ORF">GA0116948_101320</name>
</gene>
<keyword evidence="4" id="KW-0963">Cytoplasm</keyword>
<dbReference type="PANTHER" id="PTHR43213:SF5">
    <property type="entry name" value="BIFUNCTIONAL DTTP_UTP PYROPHOSPHATASE_METHYLTRANSFERASE PROTEIN-RELATED"/>
    <property type="match status" value="1"/>
</dbReference>
<comment type="catalytic activity">
    <reaction evidence="4">
        <text>UTP + H2O = UMP + diphosphate + H(+)</text>
        <dbReference type="Rhea" id="RHEA:29395"/>
        <dbReference type="ChEBI" id="CHEBI:15377"/>
        <dbReference type="ChEBI" id="CHEBI:15378"/>
        <dbReference type="ChEBI" id="CHEBI:33019"/>
        <dbReference type="ChEBI" id="CHEBI:46398"/>
        <dbReference type="ChEBI" id="CHEBI:57865"/>
        <dbReference type="EC" id="3.6.1.9"/>
    </reaction>
</comment>
<dbReference type="EMBL" id="FMAR01000001">
    <property type="protein sequence ID" value="SCB79650.1"/>
    <property type="molecule type" value="Genomic_DNA"/>
</dbReference>
<dbReference type="PANTHER" id="PTHR43213">
    <property type="entry name" value="BIFUNCTIONAL DTTP/UTP PYROPHOSPHATASE/METHYLTRANSFERASE PROTEIN-RELATED"/>
    <property type="match status" value="1"/>
</dbReference>
<dbReference type="Pfam" id="PF02545">
    <property type="entry name" value="Maf"/>
    <property type="match status" value="1"/>
</dbReference>
<dbReference type="EC" id="3.6.1.9" evidence="4"/>
<dbReference type="Proteomes" id="UP000242818">
    <property type="component" value="Unassembled WGS sequence"/>
</dbReference>
<dbReference type="Gene3D" id="3.90.950.10">
    <property type="match status" value="1"/>
</dbReference>
<proteinExistence type="inferred from homology"/>
<protein>
    <recommendedName>
        <fullName evidence="4">dTTP/UTP pyrophosphatase</fullName>
        <shortName evidence="4">dTTPase/UTPase</shortName>
        <ecNumber evidence="4">3.6.1.9</ecNumber>
    </recommendedName>
    <alternativeName>
        <fullName evidence="4">Nucleoside triphosphate pyrophosphatase</fullName>
    </alternativeName>
    <alternativeName>
        <fullName evidence="4">Nucleotide pyrophosphatase</fullName>
        <shortName evidence="4">Nucleotide PPase</shortName>
    </alternativeName>
</protein>
<keyword evidence="6" id="KW-1185">Reference proteome</keyword>
<dbReference type="RefSeq" id="WP_089708324.1">
    <property type="nucleotide sequence ID" value="NZ_FMAR01000001.1"/>
</dbReference>
<dbReference type="GO" id="GO:0005737">
    <property type="term" value="C:cytoplasm"/>
    <property type="evidence" value="ECO:0007669"/>
    <property type="project" value="UniProtKB-SubCell"/>
</dbReference>
<organism evidence="5 6">
    <name type="scientific">Chitinophaga costaii</name>
    <dbReference type="NCBI Taxonomy" id="1335309"/>
    <lineage>
        <taxon>Bacteria</taxon>
        <taxon>Pseudomonadati</taxon>
        <taxon>Bacteroidota</taxon>
        <taxon>Chitinophagia</taxon>
        <taxon>Chitinophagales</taxon>
        <taxon>Chitinophagaceae</taxon>
        <taxon>Chitinophaga</taxon>
    </lineage>
</organism>
<evidence type="ECO:0000313" key="6">
    <source>
        <dbReference type="Proteomes" id="UP000242818"/>
    </source>
</evidence>
<evidence type="ECO:0000256" key="2">
    <source>
        <dbReference type="ARBA" id="ARBA00022801"/>
    </source>
</evidence>
<dbReference type="CDD" id="cd00555">
    <property type="entry name" value="Maf"/>
    <property type="match status" value="1"/>
</dbReference>
<dbReference type="PIRSF" id="PIRSF006305">
    <property type="entry name" value="Maf"/>
    <property type="match status" value="1"/>
</dbReference>
<dbReference type="GO" id="GO:0009117">
    <property type="term" value="P:nucleotide metabolic process"/>
    <property type="evidence" value="ECO:0007669"/>
    <property type="project" value="UniProtKB-KW"/>
</dbReference>
<comment type="subcellular location">
    <subcellularLocation>
        <location evidence="4">Cytoplasm</location>
    </subcellularLocation>
</comment>
<comment type="catalytic activity">
    <reaction evidence="4">
        <text>dTTP + H2O = dTMP + diphosphate + H(+)</text>
        <dbReference type="Rhea" id="RHEA:28534"/>
        <dbReference type="ChEBI" id="CHEBI:15377"/>
        <dbReference type="ChEBI" id="CHEBI:15378"/>
        <dbReference type="ChEBI" id="CHEBI:33019"/>
        <dbReference type="ChEBI" id="CHEBI:37568"/>
        <dbReference type="ChEBI" id="CHEBI:63528"/>
        <dbReference type="EC" id="3.6.1.9"/>
    </reaction>
</comment>
<feature type="site" description="Important for substrate specificity" evidence="4">
    <location>
        <position position="74"/>
    </location>
</feature>
<dbReference type="HAMAP" id="MF_00528">
    <property type="entry name" value="Maf"/>
    <property type="match status" value="1"/>
</dbReference>
<comment type="function">
    <text evidence="4">Nucleoside triphosphate pyrophosphatase that hydrolyzes dTTP and UTP. May have a dual role in cell division arrest and in preventing the incorporation of modified nucleotides into cellular nucleic acids.</text>
</comment>
<dbReference type="SUPFAM" id="SSF52972">
    <property type="entry name" value="ITPase-like"/>
    <property type="match status" value="1"/>
</dbReference>